<comment type="caution">
    <text evidence="1">The sequence shown here is derived from an EMBL/GenBank/DDBJ whole genome shotgun (WGS) entry which is preliminary data.</text>
</comment>
<gene>
    <name evidence="1" type="ORF">QBC35DRAFT_280899</name>
</gene>
<accession>A0AAN6X227</accession>
<sequence>MDDAIRPNAETFRHYYAQGYMTWQRLCLKAVAYHEFPAHLVDLEHACPKVPYLHNRLELKPGYHFHATGTSTWQAGNGDSGCDLPPFQRTYSIPVTARHPICRLCRALARAPNCFRHGLVASATTSVY</sequence>
<evidence type="ECO:0000313" key="2">
    <source>
        <dbReference type="Proteomes" id="UP001302126"/>
    </source>
</evidence>
<reference evidence="1" key="2">
    <citation type="submission" date="2023-05" db="EMBL/GenBank/DDBJ databases">
        <authorList>
            <consortium name="Lawrence Berkeley National Laboratory"/>
            <person name="Steindorff A."/>
            <person name="Hensen N."/>
            <person name="Bonometti L."/>
            <person name="Westerberg I."/>
            <person name="Brannstrom I.O."/>
            <person name="Guillou S."/>
            <person name="Cros-Aarteil S."/>
            <person name="Calhoun S."/>
            <person name="Haridas S."/>
            <person name="Kuo A."/>
            <person name="Mondo S."/>
            <person name="Pangilinan J."/>
            <person name="Riley R."/>
            <person name="Labutti K."/>
            <person name="Andreopoulos B."/>
            <person name="Lipzen A."/>
            <person name="Chen C."/>
            <person name="Yanf M."/>
            <person name="Daum C."/>
            <person name="Ng V."/>
            <person name="Clum A."/>
            <person name="Ohm R."/>
            <person name="Martin F."/>
            <person name="Silar P."/>
            <person name="Natvig D."/>
            <person name="Lalanne C."/>
            <person name="Gautier V."/>
            <person name="Ament-Velasquez S.L."/>
            <person name="Kruys A."/>
            <person name="Hutchinson M.I."/>
            <person name="Powell A.J."/>
            <person name="Barry K."/>
            <person name="Miller A.N."/>
            <person name="Grigoriev I.V."/>
            <person name="Debuchy R."/>
            <person name="Gladieux P."/>
            <person name="Thoren M.H."/>
            <person name="Johannesson H."/>
        </authorList>
    </citation>
    <scope>NUCLEOTIDE SEQUENCE</scope>
    <source>
        <strain evidence="1">PSN309</strain>
    </source>
</reference>
<evidence type="ECO:0000313" key="1">
    <source>
        <dbReference type="EMBL" id="KAK4191908.1"/>
    </source>
</evidence>
<keyword evidence="2" id="KW-1185">Reference proteome</keyword>
<name>A0AAN6X227_9PEZI</name>
<reference evidence="1" key="1">
    <citation type="journal article" date="2023" name="Mol. Phylogenet. Evol.">
        <title>Genome-scale phylogeny and comparative genomics of the fungal order Sordariales.</title>
        <authorList>
            <person name="Hensen N."/>
            <person name="Bonometti L."/>
            <person name="Westerberg I."/>
            <person name="Brannstrom I.O."/>
            <person name="Guillou S."/>
            <person name="Cros-Aarteil S."/>
            <person name="Calhoun S."/>
            <person name="Haridas S."/>
            <person name="Kuo A."/>
            <person name="Mondo S."/>
            <person name="Pangilinan J."/>
            <person name="Riley R."/>
            <person name="LaButti K."/>
            <person name="Andreopoulos B."/>
            <person name="Lipzen A."/>
            <person name="Chen C."/>
            <person name="Yan M."/>
            <person name="Daum C."/>
            <person name="Ng V."/>
            <person name="Clum A."/>
            <person name="Steindorff A."/>
            <person name="Ohm R.A."/>
            <person name="Martin F."/>
            <person name="Silar P."/>
            <person name="Natvig D.O."/>
            <person name="Lalanne C."/>
            <person name="Gautier V."/>
            <person name="Ament-Velasquez S.L."/>
            <person name="Kruys A."/>
            <person name="Hutchinson M.I."/>
            <person name="Powell A.J."/>
            <person name="Barry K."/>
            <person name="Miller A.N."/>
            <person name="Grigoriev I.V."/>
            <person name="Debuchy R."/>
            <person name="Gladieux P."/>
            <person name="Hiltunen Thoren M."/>
            <person name="Johannesson H."/>
        </authorList>
    </citation>
    <scope>NUCLEOTIDE SEQUENCE</scope>
    <source>
        <strain evidence="1">PSN309</strain>
    </source>
</reference>
<organism evidence="1 2">
    <name type="scientific">Podospora australis</name>
    <dbReference type="NCBI Taxonomy" id="1536484"/>
    <lineage>
        <taxon>Eukaryota</taxon>
        <taxon>Fungi</taxon>
        <taxon>Dikarya</taxon>
        <taxon>Ascomycota</taxon>
        <taxon>Pezizomycotina</taxon>
        <taxon>Sordariomycetes</taxon>
        <taxon>Sordariomycetidae</taxon>
        <taxon>Sordariales</taxon>
        <taxon>Podosporaceae</taxon>
        <taxon>Podospora</taxon>
    </lineage>
</organism>
<proteinExistence type="predicted"/>
<dbReference type="EMBL" id="MU864357">
    <property type="protein sequence ID" value="KAK4191908.1"/>
    <property type="molecule type" value="Genomic_DNA"/>
</dbReference>
<dbReference type="Proteomes" id="UP001302126">
    <property type="component" value="Unassembled WGS sequence"/>
</dbReference>
<dbReference type="AlphaFoldDB" id="A0AAN6X227"/>
<protein>
    <submittedName>
        <fullName evidence="1">Uncharacterized protein</fullName>
    </submittedName>
</protein>